<evidence type="ECO:0000313" key="2">
    <source>
        <dbReference type="Proteomes" id="UP000241587"/>
    </source>
</evidence>
<dbReference type="OMA" id="CIPDVAF"/>
<evidence type="ECO:0000313" key="1">
    <source>
        <dbReference type="EMBL" id="PTD12497.1"/>
    </source>
</evidence>
<gene>
    <name evidence="1" type="ORF">FCULG_00004990</name>
</gene>
<accession>A0A2T4H9Q8</accession>
<protein>
    <submittedName>
        <fullName evidence="1">Uncharacterized protein</fullName>
    </submittedName>
</protein>
<dbReference type="OrthoDB" id="5429780at2759"/>
<dbReference type="Proteomes" id="UP000241587">
    <property type="component" value="Unassembled WGS sequence"/>
</dbReference>
<dbReference type="EMBL" id="PVEM01000001">
    <property type="protein sequence ID" value="PTD12497.1"/>
    <property type="molecule type" value="Genomic_DNA"/>
</dbReference>
<organism evidence="1 2">
    <name type="scientific">Fusarium culmorum</name>
    <dbReference type="NCBI Taxonomy" id="5516"/>
    <lineage>
        <taxon>Eukaryota</taxon>
        <taxon>Fungi</taxon>
        <taxon>Dikarya</taxon>
        <taxon>Ascomycota</taxon>
        <taxon>Pezizomycotina</taxon>
        <taxon>Sordariomycetes</taxon>
        <taxon>Hypocreomycetidae</taxon>
        <taxon>Hypocreales</taxon>
        <taxon>Nectriaceae</taxon>
        <taxon>Fusarium</taxon>
    </lineage>
</organism>
<name>A0A2T4H9Q8_FUSCU</name>
<comment type="caution">
    <text evidence="1">The sequence shown here is derived from an EMBL/GenBank/DDBJ whole genome shotgun (WGS) entry which is preliminary data.</text>
</comment>
<reference evidence="1 2" key="1">
    <citation type="submission" date="2018-02" db="EMBL/GenBank/DDBJ databases">
        <title>Fusarium culmorum secondary metabolites in fungal-bacterial-plant interactions.</title>
        <authorList>
            <person name="Schmidt R."/>
        </authorList>
    </citation>
    <scope>NUCLEOTIDE SEQUENCE [LARGE SCALE GENOMIC DNA]</scope>
    <source>
        <strain evidence="1 2">PV</strain>
    </source>
</reference>
<sequence>MSRHTMPDRLFSQAAIQYIGFNQTQAAYLLERWDNIQREPDDHPAKVECTFLEILTCFIKDSNGVWIDDDTAWFSSCETLCCDHSSALGLDQKSHDGLQDAHRILSFDYSGGTLSPTVDVAAPGMTVLYKATSEPRVCCRILNPFLDPEGNLARVEALDTPPPSDFSALSAMPYFGTSLKTAHIHAAYLKRRGNRCLEVAVVRLCIPKTAFQSLNSTPLAQAYFPSDDWKKLIWHFKRSPSNKELLRFKRATVVVGNVAGKPDKAFQKL</sequence>
<dbReference type="AlphaFoldDB" id="A0A2T4H9Q8"/>
<keyword evidence="2" id="KW-1185">Reference proteome</keyword>
<proteinExistence type="predicted"/>